<organism evidence="4 5">
    <name type="scientific">Candidatus Kurthia intestinigallinarum</name>
    <dbReference type="NCBI Taxonomy" id="1562256"/>
    <lineage>
        <taxon>Bacteria</taxon>
        <taxon>Bacillati</taxon>
        <taxon>Bacillota</taxon>
        <taxon>Bacilli</taxon>
        <taxon>Bacillales</taxon>
        <taxon>Caryophanaceae</taxon>
        <taxon>Kurthia</taxon>
    </lineage>
</organism>
<evidence type="ECO:0000256" key="2">
    <source>
        <dbReference type="RuleBase" id="RU003476"/>
    </source>
</evidence>
<dbReference type="Pfam" id="PF00293">
    <property type="entry name" value="NUDIX"/>
    <property type="match status" value="1"/>
</dbReference>
<dbReference type="EMBL" id="JTFC01000019">
    <property type="protein sequence ID" value="RUS57557.1"/>
    <property type="molecule type" value="Genomic_DNA"/>
</dbReference>
<comment type="similarity">
    <text evidence="2">Belongs to the Nudix hydrolase family.</text>
</comment>
<dbReference type="RefSeq" id="WP_126989889.1">
    <property type="nucleotide sequence ID" value="NZ_JTFC01000019.1"/>
</dbReference>
<evidence type="ECO:0000313" key="4">
    <source>
        <dbReference type="EMBL" id="RUS57557.1"/>
    </source>
</evidence>
<dbReference type="GO" id="GO:0016787">
    <property type="term" value="F:hydrolase activity"/>
    <property type="evidence" value="ECO:0007669"/>
    <property type="project" value="UniProtKB-KW"/>
</dbReference>
<dbReference type="PROSITE" id="PS00893">
    <property type="entry name" value="NUDIX_BOX"/>
    <property type="match status" value="1"/>
</dbReference>
<dbReference type="PANTHER" id="PTHR43736:SF2">
    <property type="entry name" value="MUTT_NUDIX FAMILY PROTEIN"/>
    <property type="match status" value="1"/>
</dbReference>
<evidence type="ECO:0000259" key="3">
    <source>
        <dbReference type="PROSITE" id="PS51462"/>
    </source>
</evidence>
<dbReference type="PROSITE" id="PS51462">
    <property type="entry name" value="NUDIX"/>
    <property type="match status" value="1"/>
</dbReference>
<dbReference type="InterPro" id="IPR020084">
    <property type="entry name" value="NUDIX_hydrolase_CS"/>
</dbReference>
<keyword evidence="1 2" id="KW-0378">Hydrolase</keyword>
<dbReference type="PANTHER" id="PTHR43736">
    <property type="entry name" value="ADP-RIBOSE PYROPHOSPHATASE"/>
    <property type="match status" value="1"/>
</dbReference>
<dbReference type="InterPro" id="IPR020476">
    <property type="entry name" value="Nudix_hydrolase"/>
</dbReference>
<gene>
    <name evidence="4" type="ORF">QI30_05230</name>
</gene>
<accession>A0A433RW87</accession>
<dbReference type="SUPFAM" id="SSF55811">
    <property type="entry name" value="Nudix"/>
    <property type="match status" value="1"/>
</dbReference>
<dbReference type="Gene3D" id="3.90.79.10">
    <property type="entry name" value="Nucleoside Triphosphate Pyrophosphohydrolase"/>
    <property type="match status" value="1"/>
</dbReference>
<keyword evidence="5" id="KW-1185">Reference proteome</keyword>
<feature type="domain" description="Nudix hydrolase" evidence="3">
    <location>
        <begin position="1"/>
        <end position="133"/>
    </location>
</feature>
<dbReference type="CDD" id="cd04669">
    <property type="entry name" value="NUDIX_Hydrolase"/>
    <property type="match status" value="1"/>
</dbReference>
<dbReference type="OrthoDB" id="511483at2"/>
<comment type="caution">
    <text evidence="4">The sequence shown here is derived from an EMBL/GenBank/DDBJ whole genome shotgun (WGS) entry which is preliminary data.</text>
</comment>
<evidence type="ECO:0000256" key="1">
    <source>
        <dbReference type="ARBA" id="ARBA00022801"/>
    </source>
</evidence>
<evidence type="ECO:0000313" key="5">
    <source>
        <dbReference type="Proteomes" id="UP000288623"/>
    </source>
</evidence>
<dbReference type="PRINTS" id="PR00502">
    <property type="entry name" value="NUDIXFAMILY"/>
</dbReference>
<name>A0A433RW87_9BACL</name>
<protein>
    <submittedName>
        <fullName evidence="4">DNA mismatch repair protein MutT</fullName>
    </submittedName>
</protein>
<dbReference type="AlphaFoldDB" id="A0A433RW87"/>
<dbReference type="InterPro" id="IPR000086">
    <property type="entry name" value="NUDIX_hydrolase_dom"/>
</dbReference>
<proteinExistence type="inferred from homology"/>
<reference evidence="4 5" key="1">
    <citation type="submission" date="2014-11" db="EMBL/GenBank/DDBJ databases">
        <title>Genome sequence and analysis of novel Kurthia sp.</title>
        <authorList>
            <person name="Lawson J.N."/>
            <person name="Gonzalez J.E."/>
            <person name="Rinauldi L."/>
            <person name="Xuan Z."/>
            <person name="Firman A."/>
            <person name="Shaddox L."/>
            <person name="Trudeau A."/>
            <person name="Shah S."/>
            <person name="Reiman D."/>
        </authorList>
    </citation>
    <scope>NUCLEOTIDE SEQUENCE [LARGE SCALE GENOMIC DNA]</scope>
    <source>
        <strain evidence="4 5">3B1D</strain>
    </source>
</reference>
<dbReference type="Proteomes" id="UP000288623">
    <property type="component" value="Unassembled WGS sequence"/>
</dbReference>
<dbReference type="InterPro" id="IPR015797">
    <property type="entry name" value="NUDIX_hydrolase-like_dom_sf"/>
</dbReference>
<sequence length="134" mass="15227">MHKRSAIILIEQGCVALIKRVKNGRRYYTFPGGKVEEDETVEAAAKREAFEELGLVVAIGNCLITVPYDGTQYYYYATRQSGIFGQGTGEEFVDMRAEDTYEAVWMPLQALRQHDIIPIEVVEKVLEQEGLYET</sequence>